<evidence type="ECO:0000256" key="1">
    <source>
        <dbReference type="SAM" id="Phobius"/>
    </source>
</evidence>
<proteinExistence type="predicted"/>
<protein>
    <submittedName>
        <fullName evidence="2">UBA/TS-N domain protein</fullName>
    </submittedName>
</protein>
<dbReference type="Proteomes" id="UP000018522">
    <property type="component" value="Chromosome"/>
</dbReference>
<organism evidence="2 3">
    <name type="scientific">Lactobacillus johnsonii N6.2</name>
    <dbReference type="NCBI Taxonomy" id="1408186"/>
    <lineage>
        <taxon>Bacteria</taxon>
        <taxon>Bacillati</taxon>
        <taxon>Bacillota</taxon>
        <taxon>Bacilli</taxon>
        <taxon>Lactobacillales</taxon>
        <taxon>Lactobacillaceae</taxon>
        <taxon>Lactobacillus</taxon>
    </lineage>
</organism>
<dbReference type="KEGG" id="ljn:T285_00230"/>
<evidence type="ECO:0000313" key="2">
    <source>
        <dbReference type="EMBL" id="AHA96541.1"/>
    </source>
</evidence>
<gene>
    <name evidence="2" type="ORF">T285_00230</name>
</gene>
<evidence type="ECO:0000313" key="3">
    <source>
        <dbReference type="Proteomes" id="UP000018522"/>
    </source>
</evidence>
<keyword evidence="1" id="KW-1133">Transmembrane helix</keyword>
<dbReference type="EMBL" id="CP006811">
    <property type="protein sequence ID" value="AHA96541.1"/>
    <property type="molecule type" value="Genomic_DNA"/>
</dbReference>
<accession>A0A7D9N473</accession>
<sequence>MKKLLLVFEIVLGLIPFLPILSDTIFKTNIHTSIINVTMQWLLCVKIPILLICILLYLYFWYTIFKEIKKNLL</sequence>
<name>A0A7D9N473_LACJH</name>
<feature type="transmembrane region" description="Helical" evidence="1">
    <location>
        <begin position="38"/>
        <end position="62"/>
    </location>
</feature>
<reference evidence="2 3" key="1">
    <citation type="journal article" date="2014" name="Genome Announc.">
        <title>Complete Genome Sequences of Lactobacillus johnsonii Strain N6.2 and Lactobacillus reuteri Strain TD1.</title>
        <authorList>
            <person name="Leonard M.T."/>
            <person name="Valladares R.B."/>
            <person name="Ardissone A."/>
            <person name="Gonzalez C.F."/>
            <person name="Lorca G.L."/>
            <person name="Triplett E.W."/>
        </authorList>
    </citation>
    <scope>NUCLEOTIDE SEQUENCE [LARGE SCALE GENOMIC DNA]</scope>
    <source>
        <strain evidence="2 3">N6.2</strain>
    </source>
</reference>
<keyword evidence="1" id="KW-0472">Membrane</keyword>
<keyword evidence="1" id="KW-0812">Transmembrane</keyword>
<dbReference type="AlphaFoldDB" id="A0A7D9N473"/>